<sequence length="105" mass="12780">MTTPTYKIKQYNDLSLTVFSNDEELLKKTRERWLYMMHNCKAFIPDHIMDKHKFTTRRFLITDIDTIEKIDEYHKCLYMFNVKTLEVPNDKSIFHTIRDHYKGGE</sequence>
<dbReference type="EMBL" id="BK014735">
    <property type="protein sequence ID" value="DAD73373.1"/>
    <property type="molecule type" value="Genomic_DNA"/>
</dbReference>
<organism evidence="1">
    <name type="scientific">Siphoviridae sp. ctKm44</name>
    <dbReference type="NCBI Taxonomy" id="2826245"/>
    <lineage>
        <taxon>Viruses</taxon>
        <taxon>Duplodnaviria</taxon>
        <taxon>Heunggongvirae</taxon>
        <taxon>Uroviricota</taxon>
        <taxon>Caudoviricetes</taxon>
    </lineage>
</organism>
<proteinExistence type="predicted"/>
<protein>
    <submittedName>
        <fullName evidence="1">Uncharacterized protein</fullName>
    </submittedName>
</protein>
<name>A0A8S5LTN1_9CAUD</name>
<accession>A0A8S5LTN1</accession>
<reference evidence="1" key="1">
    <citation type="journal article" date="2021" name="Proc. Natl. Acad. Sci. U.S.A.">
        <title>A Catalog of Tens of Thousands of Viruses from Human Metagenomes Reveals Hidden Associations with Chronic Diseases.</title>
        <authorList>
            <person name="Tisza M.J."/>
            <person name="Buck C.B."/>
        </authorList>
    </citation>
    <scope>NUCLEOTIDE SEQUENCE</scope>
    <source>
        <strain evidence="1">CtKm44</strain>
    </source>
</reference>
<evidence type="ECO:0000313" key="1">
    <source>
        <dbReference type="EMBL" id="DAD73373.1"/>
    </source>
</evidence>